<evidence type="ECO:0000259" key="10">
    <source>
        <dbReference type="PROSITE" id="PS51384"/>
    </source>
</evidence>
<keyword evidence="9" id="KW-1133">Transmembrane helix</keyword>
<proteinExistence type="predicted"/>
<feature type="transmembrane region" description="Helical" evidence="9">
    <location>
        <begin position="249"/>
        <end position="270"/>
    </location>
</feature>
<feature type="transmembrane region" description="Helical" evidence="9">
    <location>
        <begin position="21"/>
        <end position="45"/>
    </location>
</feature>
<dbReference type="Proteomes" id="UP000276888">
    <property type="component" value="Chromosome"/>
</dbReference>
<comment type="cofactor">
    <cofactor evidence="1">
        <name>FAD</name>
        <dbReference type="ChEBI" id="CHEBI:57692"/>
    </cofactor>
</comment>
<dbReference type="RefSeq" id="WP_127095909.1">
    <property type="nucleotide sequence ID" value="NZ_CP031423.1"/>
</dbReference>
<evidence type="ECO:0000256" key="7">
    <source>
        <dbReference type="ARBA" id="ARBA00023004"/>
    </source>
</evidence>
<sequence>MIGTLTSLSHRVVAVLGRVSMYRLVLMALSALAVIALVLSAFGVFSAEPLITPAPLELLATAAVLVVVCAAADAGARRVLGLSWRLESSLITAGILLFILRPTVEPLGLLGIAVAAAVASLSKYVIAWRGRHILNPASAGAAGLAVLSIVAPDLGTPSWWVGTPAMALPVIIAGLAVLWRTEKVRIVLVFLVAAVAVAVLRVSVQSQAAGFPFDLGTTFWQLLWSSPFLFLGAFMLSEPLTLPPRRWQQFTVALVVGVLAGWPISLGAISLGQERALLIGNLVAFALAFSARAAVRLRLERRADVTPTVRQLEFRVSRPLSFAPGQYLEIDVPHRHADARGTRREFSIASAPADLPLLRIAYKDNATGKRAVSSFKRALAAVPDDGALSLTGIWGDFVLPKRTDSALLLVAAGIGITPFVSQLRQLRLAGEDRDIVLVYVASEASELAFREDLEQSGVPVIVFTRDRPADLPRTWMWAQGVRLDADGLQQVVPDLAARHTYISGPPALIADLAPALEKSRSLTTDAFSGY</sequence>
<keyword evidence="9" id="KW-0472">Membrane</keyword>
<dbReference type="PANTHER" id="PTHR47354">
    <property type="entry name" value="NADH OXIDOREDUCTASE HCR"/>
    <property type="match status" value="1"/>
</dbReference>
<dbReference type="SUPFAM" id="SSF63380">
    <property type="entry name" value="Riboflavin synthase domain-like"/>
    <property type="match status" value="1"/>
</dbReference>
<feature type="domain" description="FAD-binding FR-type" evidence="10">
    <location>
        <begin position="292"/>
        <end position="400"/>
    </location>
</feature>
<evidence type="ECO:0000256" key="1">
    <source>
        <dbReference type="ARBA" id="ARBA00001974"/>
    </source>
</evidence>
<protein>
    <submittedName>
        <fullName evidence="11">Phenol hydroxylase P5 protein</fullName>
        <ecNumber evidence="11">1.14.13.7</ecNumber>
    </submittedName>
</protein>
<dbReference type="KEGG" id="mlv:CVS47_01979"/>
<dbReference type="GO" id="GO:0051537">
    <property type="term" value="F:2 iron, 2 sulfur cluster binding"/>
    <property type="evidence" value="ECO:0007669"/>
    <property type="project" value="UniProtKB-KW"/>
</dbReference>
<dbReference type="CDD" id="cd00322">
    <property type="entry name" value="FNR_like"/>
    <property type="match status" value="1"/>
</dbReference>
<dbReference type="InterPro" id="IPR017927">
    <property type="entry name" value="FAD-bd_FR_type"/>
</dbReference>
<dbReference type="PANTHER" id="PTHR47354:SF6">
    <property type="entry name" value="NADH OXIDOREDUCTASE HCR"/>
    <property type="match status" value="1"/>
</dbReference>
<keyword evidence="12" id="KW-1185">Reference proteome</keyword>
<keyword evidence="9" id="KW-0812">Transmembrane</keyword>
<feature type="transmembrane region" description="Helical" evidence="9">
    <location>
        <begin position="219"/>
        <end position="237"/>
    </location>
</feature>
<dbReference type="PROSITE" id="PS51384">
    <property type="entry name" value="FAD_FR"/>
    <property type="match status" value="1"/>
</dbReference>
<keyword evidence="2" id="KW-0285">Flavoprotein</keyword>
<name>A0A3Q9IYS1_9MICO</name>
<dbReference type="GO" id="GO:0046872">
    <property type="term" value="F:metal ion binding"/>
    <property type="evidence" value="ECO:0007669"/>
    <property type="project" value="UniProtKB-KW"/>
</dbReference>
<evidence type="ECO:0000256" key="6">
    <source>
        <dbReference type="ARBA" id="ARBA00023002"/>
    </source>
</evidence>
<keyword evidence="8" id="KW-0411">Iron-sulfur</keyword>
<evidence type="ECO:0000313" key="12">
    <source>
        <dbReference type="Proteomes" id="UP000276888"/>
    </source>
</evidence>
<keyword evidence="6 11" id="KW-0560">Oxidoreductase</keyword>
<evidence type="ECO:0000313" key="11">
    <source>
        <dbReference type="EMBL" id="AZS37344.1"/>
    </source>
</evidence>
<evidence type="ECO:0000256" key="8">
    <source>
        <dbReference type="ARBA" id="ARBA00023014"/>
    </source>
</evidence>
<keyword evidence="5" id="KW-0274">FAD</keyword>
<dbReference type="SUPFAM" id="SSF52343">
    <property type="entry name" value="Ferredoxin reductase-like, C-terminal NADP-linked domain"/>
    <property type="match status" value="1"/>
</dbReference>
<dbReference type="EMBL" id="CP031423">
    <property type="protein sequence ID" value="AZS37344.1"/>
    <property type="molecule type" value="Genomic_DNA"/>
</dbReference>
<feature type="transmembrane region" description="Helical" evidence="9">
    <location>
        <begin position="107"/>
        <end position="126"/>
    </location>
</feature>
<feature type="transmembrane region" description="Helical" evidence="9">
    <location>
        <begin position="51"/>
        <end position="72"/>
    </location>
</feature>
<keyword evidence="3" id="KW-0001">2Fe-2S</keyword>
<feature type="transmembrane region" description="Helical" evidence="9">
    <location>
        <begin position="133"/>
        <end position="152"/>
    </location>
</feature>
<evidence type="ECO:0000256" key="5">
    <source>
        <dbReference type="ARBA" id="ARBA00022827"/>
    </source>
</evidence>
<dbReference type="GO" id="GO:0018662">
    <property type="term" value="F:phenol 2-monooxygenase activity"/>
    <property type="evidence" value="ECO:0007669"/>
    <property type="project" value="UniProtKB-EC"/>
</dbReference>
<dbReference type="EC" id="1.14.13.7" evidence="11"/>
<accession>A0A3Q9IYS1</accession>
<dbReference type="AlphaFoldDB" id="A0A3Q9IYS1"/>
<keyword evidence="7" id="KW-0408">Iron</keyword>
<dbReference type="Gene3D" id="3.40.50.80">
    <property type="entry name" value="Nucleotide-binding domain of ferredoxin-NADP reductase (FNR) module"/>
    <property type="match status" value="1"/>
</dbReference>
<feature type="transmembrane region" description="Helical" evidence="9">
    <location>
        <begin position="158"/>
        <end position="179"/>
    </location>
</feature>
<evidence type="ECO:0000256" key="9">
    <source>
        <dbReference type="SAM" id="Phobius"/>
    </source>
</evidence>
<reference evidence="11 12" key="1">
    <citation type="submission" date="2018-08" db="EMBL/GenBank/DDBJ databases">
        <title>Microbacterium lemovicicum sp. nov., a bacterium isolated from a natural uranium-rich soil.</title>
        <authorList>
            <person name="ORTET P."/>
        </authorList>
    </citation>
    <scope>NUCLEOTIDE SEQUENCE [LARGE SCALE GENOMIC DNA]</scope>
    <source>
        <strain evidence="11 12">Viu22</strain>
    </source>
</reference>
<keyword evidence="4" id="KW-0479">Metal-binding</keyword>
<dbReference type="OrthoDB" id="9801223at2"/>
<dbReference type="InterPro" id="IPR039261">
    <property type="entry name" value="FNR_nucleotide-bd"/>
</dbReference>
<evidence type="ECO:0000256" key="4">
    <source>
        <dbReference type="ARBA" id="ARBA00022723"/>
    </source>
</evidence>
<dbReference type="Pfam" id="PF00175">
    <property type="entry name" value="NAD_binding_1"/>
    <property type="match status" value="1"/>
</dbReference>
<evidence type="ECO:0000256" key="2">
    <source>
        <dbReference type="ARBA" id="ARBA00022630"/>
    </source>
</evidence>
<evidence type="ECO:0000256" key="3">
    <source>
        <dbReference type="ARBA" id="ARBA00022714"/>
    </source>
</evidence>
<dbReference type="InterPro" id="IPR017938">
    <property type="entry name" value="Riboflavin_synthase-like_b-brl"/>
</dbReference>
<organism evidence="11 12">
    <name type="scientific">Microbacterium lemovicicum</name>
    <dbReference type="NCBI Taxonomy" id="1072463"/>
    <lineage>
        <taxon>Bacteria</taxon>
        <taxon>Bacillati</taxon>
        <taxon>Actinomycetota</taxon>
        <taxon>Actinomycetes</taxon>
        <taxon>Micrococcales</taxon>
        <taxon>Microbacteriaceae</taxon>
        <taxon>Microbacterium</taxon>
    </lineage>
</organism>
<dbReference type="InterPro" id="IPR050415">
    <property type="entry name" value="MRET"/>
</dbReference>
<dbReference type="Gene3D" id="2.40.30.10">
    <property type="entry name" value="Translation factors"/>
    <property type="match status" value="1"/>
</dbReference>
<feature type="transmembrane region" description="Helical" evidence="9">
    <location>
        <begin position="84"/>
        <end position="101"/>
    </location>
</feature>
<feature type="transmembrane region" description="Helical" evidence="9">
    <location>
        <begin position="186"/>
        <end position="204"/>
    </location>
</feature>
<dbReference type="InterPro" id="IPR001433">
    <property type="entry name" value="OxRdtase_FAD/NAD-bd"/>
</dbReference>
<gene>
    <name evidence="11" type="primary">mphP</name>
    <name evidence="11" type="ORF">CVS47_01979</name>
</gene>
<feature type="transmembrane region" description="Helical" evidence="9">
    <location>
        <begin position="276"/>
        <end position="295"/>
    </location>
</feature>